<dbReference type="Proteomes" id="UP000179018">
    <property type="component" value="Unassembled WGS sequence"/>
</dbReference>
<dbReference type="Gene3D" id="3.30.70.1290">
    <property type="entry name" value="Transposase IS200-like"/>
    <property type="match status" value="1"/>
</dbReference>
<proteinExistence type="predicted"/>
<dbReference type="PANTHER" id="PTHR34322">
    <property type="entry name" value="TRANSPOSASE, Y1_TNP DOMAIN-CONTAINING"/>
    <property type="match status" value="1"/>
</dbReference>
<dbReference type="GO" id="GO:0003677">
    <property type="term" value="F:DNA binding"/>
    <property type="evidence" value="ECO:0007669"/>
    <property type="project" value="InterPro"/>
</dbReference>
<name>A0A1F8B3B1_9BACT</name>
<dbReference type="STRING" id="1802516.A3A75_00725"/>
<gene>
    <name evidence="1" type="ORF">A3A75_00725</name>
</gene>
<dbReference type="GO" id="GO:0004803">
    <property type="term" value="F:transposase activity"/>
    <property type="evidence" value="ECO:0007669"/>
    <property type="project" value="InterPro"/>
</dbReference>
<reference evidence="1 2" key="1">
    <citation type="journal article" date="2016" name="Nat. Commun.">
        <title>Thousands of microbial genomes shed light on interconnected biogeochemical processes in an aquifer system.</title>
        <authorList>
            <person name="Anantharaman K."/>
            <person name="Brown C.T."/>
            <person name="Hug L.A."/>
            <person name="Sharon I."/>
            <person name="Castelle C.J."/>
            <person name="Probst A.J."/>
            <person name="Thomas B.C."/>
            <person name="Singh A."/>
            <person name="Wilkins M.J."/>
            <person name="Karaoz U."/>
            <person name="Brodie E.L."/>
            <person name="Williams K.H."/>
            <person name="Hubbard S.S."/>
            <person name="Banfield J.F."/>
        </authorList>
    </citation>
    <scope>NUCLEOTIDE SEQUENCE [LARGE SCALE GENOMIC DNA]</scope>
</reference>
<comment type="caution">
    <text evidence="1">The sequence shown here is derived from an EMBL/GenBank/DDBJ whole genome shotgun (WGS) entry which is preliminary data.</text>
</comment>
<evidence type="ECO:0000313" key="1">
    <source>
        <dbReference type="EMBL" id="OGM58477.1"/>
    </source>
</evidence>
<dbReference type="EMBL" id="MGHC01000035">
    <property type="protein sequence ID" value="OGM58477.1"/>
    <property type="molecule type" value="Genomic_DNA"/>
</dbReference>
<organism evidence="1 2">
    <name type="scientific">Candidatus Woesebacteria bacterium RIFCSPLOWO2_01_FULL_39_10</name>
    <dbReference type="NCBI Taxonomy" id="1802516"/>
    <lineage>
        <taxon>Bacteria</taxon>
        <taxon>Candidatus Woeseibacteriota</taxon>
    </lineage>
</organism>
<accession>A0A1F8B3B1</accession>
<dbReference type="GO" id="GO:0006313">
    <property type="term" value="P:DNA transposition"/>
    <property type="evidence" value="ECO:0007669"/>
    <property type="project" value="InterPro"/>
</dbReference>
<dbReference type="AlphaFoldDB" id="A0A1F8B3B1"/>
<protein>
    <submittedName>
        <fullName evidence="1">Uncharacterized protein</fullName>
    </submittedName>
</protein>
<evidence type="ECO:0000313" key="2">
    <source>
        <dbReference type="Proteomes" id="UP000179018"/>
    </source>
</evidence>
<dbReference type="SUPFAM" id="SSF143422">
    <property type="entry name" value="Transposase IS200-like"/>
    <property type="match status" value="1"/>
</dbReference>
<dbReference type="InterPro" id="IPR036515">
    <property type="entry name" value="Transposase_17_sf"/>
</dbReference>
<sequence length="308" mass="35189">MTAQSDQEKESTACYFHIYREVGNAPIFIDNKDYQVFVEFLNSYFSDSKEEKSTKKTFTIRGRSFTGVPHQPQNFYKQVELLAYKLEPNRFDLLIEETSPGSLEKFTRALSTRYAIYFNKKHNRAGNLFNQPYQSHQIKDLAKILELIRELHSNFSLKDGVPDNYYSSYPEYLGQRVSKWIKPQAILSSENQKGYQPYTQGEKSKIVQQELTSQSQTKLRIPEIILATLILTVFSSFALVNIETSKNKTINLLSPLPKIPSQVSGVKTTISSDVTPTPTTTISTTPLEETYQTSTNSADLEKQLDSPF</sequence>
<dbReference type="PANTHER" id="PTHR34322:SF2">
    <property type="entry name" value="TRANSPOSASE IS200-LIKE DOMAIN-CONTAINING PROTEIN"/>
    <property type="match status" value="1"/>
</dbReference>